<dbReference type="GO" id="GO:0004674">
    <property type="term" value="F:protein serine/threonine kinase activity"/>
    <property type="evidence" value="ECO:0007669"/>
    <property type="project" value="UniProtKB-KW"/>
</dbReference>
<dbReference type="EMBL" id="WIXO01000001">
    <property type="protein sequence ID" value="MTE19658.1"/>
    <property type="molecule type" value="Genomic_DNA"/>
</dbReference>
<feature type="domain" description="Histidine kinase/HSP90-like ATPase" evidence="2">
    <location>
        <begin position="17"/>
        <end position="125"/>
    </location>
</feature>
<keyword evidence="1" id="KW-0723">Serine/threonine-protein kinase</keyword>
<gene>
    <name evidence="3" type="ORF">F0L17_11065</name>
</gene>
<dbReference type="Proteomes" id="UP000473014">
    <property type="component" value="Unassembled WGS sequence"/>
</dbReference>
<dbReference type="OrthoDB" id="3871793at2"/>
<dbReference type="Pfam" id="PF13581">
    <property type="entry name" value="HATPase_c_2"/>
    <property type="match status" value="1"/>
</dbReference>
<accession>A0A6G2BBM0</accession>
<dbReference type="RefSeq" id="WP_155070951.1">
    <property type="nucleotide sequence ID" value="NZ_WIXO01000001.1"/>
</dbReference>
<dbReference type="SUPFAM" id="SSF55874">
    <property type="entry name" value="ATPase domain of HSP90 chaperone/DNA topoisomerase II/histidine kinase"/>
    <property type="match status" value="1"/>
</dbReference>
<sequence>MDEYTSTVRVWELSCPRLPAEVGRARRWTRDILHDSPCADDAALIVTELGANAVTHTTGPAFRVTITRAAEAVTLTVTDTGATTTHPRITHPDEEATHGRGLAIVTVLAAALDIHHDGHGHTVTAHLPASAPQPTTRETQPC</sequence>
<proteinExistence type="predicted"/>
<dbReference type="PANTHER" id="PTHR35526">
    <property type="entry name" value="ANTI-SIGMA-F FACTOR RSBW-RELATED"/>
    <property type="match status" value="1"/>
</dbReference>
<reference evidence="3 4" key="1">
    <citation type="submission" date="2019-11" db="EMBL/GenBank/DDBJ databases">
        <authorList>
            <person name="Yuan L."/>
        </authorList>
    </citation>
    <scope>NUCLEOTIDE SEQUENCE [LARGE SCALE GENOMIC DNA]</scope>
    <source>
        <strain evidence="3 4">TRM43335</strain>
    </source>
</reference>
<keyword evidence="3" id="KW-0067">ATP-binding</keyword>
<evidence type="ECO:0000313" key="4">
    <source>
        <dbReference type="Proteomes" id="UP000473014"/>
    </source>
</evidence>
<dbReference type="GO" id="GO:0005524">
    <property type="term" value="F:ATP binding"/>
    <property type="evidence" value="ECO:0007669"/>
    <property type="project" value="UniProtKB-KW"/>
</dbReference>
<dbReference type="Gene3D" id="3.30.565.10">
    <property type="entry name" value="Histidine kinase-like ATPase, C-terminal domain"/>
    <property type="match status" value="1"/>
</dbReference>
<comment type="caution">
    <text evidence="3">The sequence shown here is derived from an EMBL/GenBank/DDBJ whole genome shotgun (WGS) entry which is preliminary data.</text>
</comment>
<keyword evidence="1" id="KW-0808">Transferase</keyword>
<dbReference type="AlphaFoldDB" id="A0A6G2BBM0"/>
<evidence type="ECO:0000313" key="3">
    <source>
        <dbReference type="EMBL" id="MTE19658.1"/>
    </source>
</evidence>
<keyword evidence="3" id="KW-0547">Nucleotide-binding</keyword>
<dbReference type="InterPro" id="IPR036890">
    <property type="entry name" value="HATPase_C_sf"/>
</dbReference>
<organism evidence="3 4">
    <name type="scientific">Streptomyces taklimakanensis</name>
    <dbReference type="NCBI Taxonomy" id="2569853"/>
    <lineage>
        <taxon>Bacteria</taxon>
        <taxon>Bacillati</taxon>
        <taxon>Actinomycetota</taxon>
        <taxon>Actinomycetes</taxon>
        <taxon>Kitasatosporales</taxon>
        <taxon>Streptomycetaceae</taxon>
        <taxon>Streptomyces</taxon>
    </lineage>
</organism>
<dbReference type="InterPro" id="IPR003594">
    <property type="entry name" value="HATPase_dom"/>
</dbReference>
<protein>
    <submittedName>
        <fullName evidence="3">ATP-binding protein</fullName>
    </submittedName>
</protein>
<evidence type="ECO:0000259" key="2">
    <source>
        <dbReference type="Pfam" id="PF13581"/>
    </source>
</evidence>
<name>A0A6G2BBM0_9ACTN</name>
<keyword evidence="1" id="KW-0418">Kinase</keyword>
<keyword evidence="4" id="KW-1185">Reference proteome</keyword>
<dbReference type="CDD" id="cd16936">
    <property type="entry name" value="HATPase_RsbW-like"/>
    <property type="match status" value="1"/>
</dbReference>
<evidence type="ECO:0000256" key="1">
    <source>
        <dbReference type="ARBA" id="ARBA00022527"/>
    </source>
</evidence>
<dbReference type="PANTHER" id="PTHR35526:SF3">
    <property type="entry name" value="ANTI-SIGMA-F FACTOR RSBW"/>
    <property type="match status" value="1"/>
</dbReference>
<dbReference type="InterPro" id="IPR050267">
    <property type="entry name" value="Anti-sigma-factor_SerPK"/>
</dbReference>